<proteinExistence type="predicted"/>
<organism evidence="2 3">
    <name type="scientific">Ophiocordyceps camponoti-rufipedis</name>
    <dbReference type="NCBI Taxonomy" id="2004952"/>
    <lineage>
        <taxon>Eukaryota</taxon>
        <taxon>Fungi</taxon>
        <taxon>Dikarya</taxon>
        <taxon>Ascomycota</taxon>
        <taxon>Pezizomycotina</taxon>
        <taxon>Sordariomycetes</taxon>
        <taxon>Hypocreomycetidae</taxon>
        <taxon>Hypocreales</taxon>
        <taxon>Ophiocordycipitaceae</taxon>
        <taxon>Ophiocordyceps</taxon>
    </lineage>
</organism>
<feature type="region of interest" description="Disordered" evidence="1">
    <location>
        <begin position="1"/>
        <end position="55"/>
    </location>
</feature>
<dbReference type="OrthoDB" id="5398270at2759"/>
<dbReference type="AlphaFoldDB" id="A0A2C5Z7G5"/>
<gene>
    <name evidence="2" type="ORF">CDD80_2151</name>
</gene>
<dbReference type="Proteomes" id="UP000226431">
    <property type="component" value="Unassembled WGS sequence"/>
</dbReference>
<evidence type="ECO:0000313" key="3">
    <source>
        <dbReference type="Proteomes" id="UP000226431"/>
    </source>
</evidence>
<accession>A0A2C5Z7G5</accession>
<protein>
    <submittedName>
        <fullName evidence="2">Uncharacterized protein</fullName>
    </submittedName>
</protein>
<name>A0A2C5Z7G5_9HYPO</name>
<evidence type="ECO:0000313" key="2">
    <source>
        <dbReference type="EMBL" id="PHH75730.1"/>
    </source>
</evidence>
<sequence>MSKQAKPIDLPVVPPVPVENHHEDEPEKPGDGGTSQPAEGNPPGPPGSQWHAHGFPAVSRHRFLSSAEWATIAAGIGGVSDIEGHKPVKPTSWWWPPRGMPRGLYRDIVTRRTKF</sequence>
<feature type="compositionally biased region" description="Basic and acidic residues" evidence="1">
    <location>
        <begin position="19"/>
        <end position="30"/>
    </location>
</feature>
<evidence type="ECO:0000256" key="1">
    <source>
        <dbReference type="SAM" id="MobiDB-lite"/>
    </source>
</evidence>
<keyword evidence="3" id="KW-1185">Reference proteome</keyword>
<dbReference type="EMBL" id="NJES01000200">
    <property type="protein sequence ID" value="PHH75730.1"/>
    <property type="molecule type" value="Genomic_DNA"/>
</dbReference>
<reference evidence="2 3" key="1">
    <citation type="submission" date="2017-06" db="EMBL/GenBank/DDBJ databases">
        <title>Ant-infecting Ophiocordyceps genomes reveal a high diversity of potential behavioral manipulation genes and a possible major role for enterotoxins.</title>
        <authorList>
            <person name="De Bekker C."/>
            <person name="Evans H.C."/>
            <person name="Brachmann A."/>
            <person name="Hughes D.P."/>
        </authorList>
    </citation>
    <scope>NUCLEOTIDE SEQUENCE [LARGE SCALE GENOMIC DNA]</scope>
    <source>
        <strain evidence="2 3">Map16</strain>
    </source>
</reference>
<comment type="caution">
    <text evidence="2">The sequence shown here is derived from an EMBL/GenBank/DDBJ whole genome shotgun (WGS) entry which is preliminary data.</text>
</comment>